<keyword evidence="15" id="KW-0675">Receptor</keyword>
<dbReference type="CDD" id="cd06899">
    <property type="entry name" value="lectin_legume_LecRK_Arcelin_ConA"/>
    <property type="match status" value="1"/>
</dbReference>
<keyword evidence="16" id="KW-0325">Glycoprotein</keyword>
<evidence type="ECO:0000256" key="8">
    <source>
        <dbReference type="ARBA" id="ARBA00022692"/>
    </source>
</evidence>
<evidence type="ECO:0000256" key="14">
    <source>
        <dbReference type="ARBA" id="ARBA00023136"/>
    </source>
</evidence>
<dbReference type="GO" id="GO:0004674">
    <property type="term" value="F:protein serine/threonine kinase activity"/>
    <property type="evidence" value="ECO:0007669"/>
    <property type="project" value="UniProtKB-KW"/>
</dbReference>
<dbReference type="SUPFAM" id="SSF56112">
    <property type="entry name" value="Protein kinase-like (PK-like)"/>
    <property type="match status" value="1"/>
</dbReference>
<dbReference type="InterPro" id="IPR013320">
    <property type="entry name" value="ConA-like_dom_sf"/>
</dbReference>
<keyword evidence="7" id="KW-0808">Transferase</keyword>
<keyword evidence="11" id="KW-0547">Nucleotide-binding</keyword>
<evidence type="ECO:0000256" key="17">
    <source>
        <dbReference type="SAM" id="SignalP"/>
    </source>
</evidence>
<evidence type="ECO:0000256" key="15">
    <source>
        <dbReference type="ARBA" id="ARBA00023170"/>
    </source>
</evidence>
<comment type="caution">
    <text evidence="19">The sequence shown here is derived from an EMBL/GenBank/DDBJ whole genome shotgun (WGS) entry which is preliminary data.</text>
</comment>
<keyword evidence="7" id="KW-0418">Kinase</keyword>
<feature type="signal peptide" evidence="17">
    <location>
        <begin position="1"/>
        <end position="20"/>
    </location>
</feature>
<evidence type="ECO:0000256" key="1">
    <source>
        <dbReference type="ARBA" id="ARBA00004251"/>
    </source>
</evidence>
<dbReference type="EC" id="2.7.11.1" evidence="5"/>
<dbReference type="Pfam" id="PF00069">
    <property type="entry name" value="Pkinase"/>
    <property type="match status" value="1"/>
</dbReference>
<evidence type="ECO:0000256" key="2">
    <source>
        <dbReference type="ARBA" id="ARBA00007606"/>
    </source>
</evidence>
<evidence type="ECO:0000256" key="16">
    <source>
        <dbReference type="ARBA" id="ARBA00023180"/>
    </source>
</evidence>
<evidence type="ECO:0000256" key="13">
    <source>
        <dbReference type="ARBA" id="ARBA00022989"/>
    </source>
</evidence>
<evidence type="ECO:0000259" key="18">
    <source>
        <dbReference type="PROSITE" id="PS50011"/>
    </source>
</evidence>
<dbReference type="Gene3D" id="2.60.120.200">
    <property type="match status" value="1"/>
</dbReference>
<dbReference type="InterPro" id="IPR019825">
    <property type="entry name" value="Lectin_legB_Mn/Ca_BS"/>
</dbReference>
<keyword evidence="9 17" id="KW-0732">Signal</keyword>
<evidence type="ECO:0000256" key="7">
    <source>
        <dbReference type="ARBA" id="ARBA00022527"/>
    </source>
</evidence>
<keyword evidence="7" id="KW-0723">Serine/threonine-protein kinase</keyword>
<organism evidence="19 20">
    <name type="scientific">Rhamnella rubrinervis</name>
    <dbReference type="NCBI Taxonomy" id="2594499"/>
    <lineage>
        <taxon>Eukaryota</taxon>
        <taxon>Viridiplantae</taxon>
        <taxon>Streptophyta</taxon>
        <taxon>Embryophyta</taxon>
        <taxon>Tracheophyta</taxon>
        <taxon>Spermatophyta</taxon>
        <taxon>Magnoliopsida</taxon>
        <taxon>eudicotyledons</taxon>
        <taxon>Gunneridae</taxon>
        <taxon>Pentapetalae</taxon>
        <taxon>rosids</taxon>
        <taxon>fabids</taxon>
        <taxon>Rosales</taxon>
        <taxon>Rhamnaceae</taxon>
        <taxon>rhamnoid group</taxon>
        <taxon>Rhamneae</taxon>
        <taxon>Rhamnella</taxon>
    </lineage>
</organism>
<dbReference type="EMBL" id="VOIH02000004">
    <property type="protein sequence ID" value="KAF3447730.1"/>
    <property type="molecule type" value="Genomic_DNA"/>
</dbReference>
<dbReference type="OrthoDB" id="543442at2759"/>
<dbReference type="InterPro" id="IPR000719">
    <property type="entry name" value="Prot_kinase_dom"/>
</dbReference>
<name>A0A8K0H8L2_9ROSA</name>
<feature type="domain" description="Protein kinase" evidence="18">
    <location>
        <begin position="70"/>
        <end position="382"/>
    </location>
</feature>
<keyword evidence="10" id="KW-0430">Lectin</keyword>
<comment type="subcellular location">
    <subcellularLocation>
        <location evidence="1">Cell membrane</location>
        <topology evidence="1">Single-pass type I membrane protein</topology>
    </subcellularLocation>
</comment>
<dbReference type="Gene3D" id="1.10.510.10">
    <property type="entry name" value="Transferase(Phosphotransferase) domain 1"/>
    <property type="match status" value="1"/>
</dbReference>
<comment type="similarity">
    <text evidence="4">In the C-terminal section; belongs to the protein kinase superfamily. Ser/Thr protein kinase family.</text>
</comment>
<sequence length="382" mass="42212">MFSKLLITLSTLFLVTVIAADEDLIVTYNGFRTANLSLDGIAEFTPNGLLRLTNDTEQQKGHAFYPNPVTFKNSMINSTAFSFSTNFVFAIRSEFPTHSCHGISFVITLTRGLPESLPSYLGLFNETNNGNDTNHVIAVELDTIYSSEFDDINDNHVGIDINGLKSANSSVAGYYEDKMVYFSRKKEESLQNLLKTGRLTVTMGLKVKRVSHESRQGMREFVAEIVRVASGLFYLHEGWEQVVVHRDVKASNVLLDSEFNARLGDFGLARLYDHGSDPQTTHVVGTIGRPIEARRPEDMILVDQVYSCWKEGDILVAKDPKLGFDDVAMSYPYAIDKAFSYASSSVAESSVANDSKENIDAGSSTSLSSEAHVFAQASGKVY</sequence>
<keyword evidence="13" id="KW-1133">Transmembrane helix</keyword>
<dbReference type="GO" id="GO:0005886">
    <property type="term" value="C:plasma membrane"/>
    <property type="evidence" value="ECO:0007669"/>
    <property type="project" value="UniProtKB-SubCell"/>
</dbReference>
<keyword evidence="8" id="KW-0812">Transmembrane</keyword>
<keyword evidence="12" id="KW-0067">ATP-binding</keyword>
<evidence type="ECO:0000256" key="4">
    <source>
        <dbReference type="ARBA" id="ARBA00010217"/>
    </source>
</evidence>
<dbReference type="AlphaFoldDB" id="A0A8K0H8L2"/>
<evidence type="ECO:0000313" key="20">
    <source>
        <dbReference type="Proteomes" id="UP000796880"/>
    </source>
</evidence>
<dbReference type="InterPro" id="IPR011009">
    <property type="entry name" value="Kinase-like_dom_sf"/>
</dbReference>
<evidence type="ECO:0000256" key="11">
    <source>
        <dbReference type="ARBA" id="ARBA00022741"/>
    </source>
</evidence>
<keyword evidence="20" id="KW-1185">Reference proteome</keyword>
<dbReference type="Proteomes" id="UP000796880">
    <property type="component" value="Unassembled WGS sequence"/>
</dbReference>
<dbReference type="InterPro" id="IPR001220">
    <property type="entry name" value="Legume_lectin_dom"/>
</dbReference>
<evidence type="ECO:0000256" key="3">
    <source>
        <dbReference type="ARBA" id="ARBA00008536"/>
    </source>
</evidence>
<dbReference type="SUPFAM" id="SSF49899">
    <property type="entry name" value="Concanavalin A-like lectins/glucanases"/>
    <property type="match status" value="1"/>
</dbReference>
<evidence type="ECO:0000313" key="19">
    <source>
        <dbReference type="EMBL" id="KAF3447730.1"/>
    </source>
</evidence>
<dbReference type="PANTHER" id="PTHR27007">
    <property type="match status" value="1"/>
</dbReference>
<accession>A0A8K0H8L2</accession>
<protein>
    <recommendedName>
        <fullName evidence="5">non-specific serine/threonine protein kinase</fullName>
        <ecNumber evidence="5">2.7.11.1</ecNumber>
    </recommendedName>
</protein>
<comment type="similarity">
    <text evidence="3">In the N-terminal section; belongs to the leguminous lectin family.</text>
</comment>
<dbReference type="GO" id="GO:0030246">
    <property type="term" value="F:carbohydrate binding"/>
    <property type="evidence" value="ECO:0007669"/>
    <property type="project" value="UniProtKB-KW"/>
</dbReference>
<evidence type="ECO:0000256" key="5">
    <source>
        <dbReference type="ARBA" id="ARBA00012513"/>
    </source>
</evidence>
<dbReference type="PROSITE" id="PS00307">
    <property type="entry name" value="LECTIN_LEGUME_BETA"/>
    <property type="match status" value="1"/>
</dbReference>
<evidence type="ECO:0000256" key="9">
    <source>
        <dbReference type="ARBA" id="ARBA00022729"/>
    </source>
</evidence>
<dbReference type="InterPro" id="IPR050528">
    <property type="entry name" value="L-type_Lectin-RKs"/>
</dbReference>
<comment type="similarity">
    <text evidence="2">Belongs to the leguminous lectin family.</text>
</comment>
<feature type="chain" id="PRO_5035457229" description="non-specific serine/threonine protein kinase" evidence="17">
    <location>
        <begin position="21"/>
        <end position="382"/>
    </location>
</feature>
<dbReference type="PROSITE" id="PS00108">
    <property type="entry name" value="PROTEIN_KINASE_ST"/>
    <property type="match status" value="1"/>
</dbReference>
<dbReference type="PROSITE" id="PS50011">
    <property type="entry name" value="PROTEIN_KINASE_DOM"/>
    <property type="match status" value="1"/>
</dbReference>
<keyword evidence="14" id="KW-0472">Membrane</keyword>
<evidence type="ECO:0000256" key="6">
    <source>
        <dbReference type="ARBA" id="ARBA00022475"/>
    </source>
</evidence>
<reference evidence="19" key="1">
    <citation type="submission" date="2020-03" db="EMBL/GenBank/DDBJ databases">
        <title>A high-quality chromosome-level genome assembly of a woody plant with both climbing and erect habits, Rhamnella rubrinervis.</title>
        <authorList>
            <person name="Lu Z."/>
            <person name="Yang Y."/>
            <person name="Zhu X."/>
            <person name="Sun Y."/>
        </authorList>
    </citation>
    <scope>NUCLEOTIDE SEQUENCE</scope>
    <source>
        <strain evidence="19">BYM</strain>
        <tissue evidence="19">Leaf</tissue>
    </source>
</reference>
<dbReference type="Pfam" id="PF00139">
    <property type="entry name" value="Lectin_legB"/>
    <property type="match status" value="1"/>
</dbReference>
<dbReference type="InterPro" id="IPR008271">
    <property type="entry name" value="Ser/Thr_kinase_AS"/>
</dbReference>
<dbReference type="GO" id="GO:0005524">
    <property type="term" value="F:ATP binding"/>
    <property type="evidence" value="ECO:0007669"/>
    <property type="project" value="UniProtKB-KW"/>
</dbReference>
<evidence type="ECO:0000256" key="12">
    <source>
        <dbReference type="ARBA" id="ARBA00022840"/>
    </source>
</evidence>
<gene>
    <name evidence="19" type="ORF">FNV43_RR08433</name>
</gene>
<keyword evidence="6" id="KW-1003">Cell membrane</keyword>
<proteinExistence type="inferred from homology"/>
<evidence type="ECO:0000256" key="10">
    <source>
        <dbReference type="ARBA" id="ARBA00022734"/>
    </source>
</evidence>